<proteinExistence type="inferred from homology"/>
<keyword evidence="10" id="KW-0539">Nucleus</keyword>
<accession>A0A154PF12</accession>
<evidence type="ECO:0000313" key="16">
    <source>
        <dbReference type="Proteomes" id="UP000076502"/>
    </source>
</evidence>
<dbReference type="PROSITE" id="PS50950">
    <property type="entry name" value="ZF_THAP"/>
    <property type="match status" value="1"/>
</dbReference>
<evidence type="ECO:0000256" key="12">
    <source>
        <dbReference type="PROSITE-ProRule" id="PRU00309"/>
    </source>
</evidence>
<keyword evidence="6" id="KW-0805">Transcription regulation</keyword>
<keyword evidence="3" id="KW-0479">Metal-binding</keyword>
<dbReference type="PANTHER" id="PTHR46600">
    <property type="entry name" value="THAP DOMAIN-CONTAINING"/>
    <property type="match status" value="1"/>
</dbReference>
<comment type="subcellular location">
    <subcellularLocation>
        <location evidence="1">Nucleus</location>
        <location evidence="1">Nucleoplasm</location>
    </subcellularLocation>
</comment>
<gene>
    <name evidence="15" type="ORF">WN55_01513</name>
</gene>
<evidence type="ECO:0000256" key="7">
    <source>
        <dbReference type="ARBA" id="ARBA00023054"/>
    </source>
</evidence>
<sequence>MVRVCCICKLGYGDIEDISFHGLPKKEEIKAKWFKHIGREVKDYSSVCSKHFEPKDFVYKIVGNDVRRFLAPTAVPCILHPQSNSVQSENMTLIGSVCRNSVLTEINIPLVSELDANLSNDSEGSVVDEEEDKDSTKRKKEDEPPPSTSVKRRCNARYIGDLRREDFTSDLSWNIVQNFVIKSRKKQKSLNYTVEQLSLKVESLKLLLDHFKKKALKSVEPNADKGNESSKELQLLIDIELDHNYFACNG</sequence>
<dbReference type="InterPro" id="IPR038441">
    <property type="entry name" value="THAP_Znf_sf"/>
</dbReference>
<keyword evidence="5" id="KW-0862">Zinc</keyword>
<evidence type="ECO:0000256" key="3">
    <source>
        <dbReference type="ARBA" id="ARBA00022723"/>
    </source>
</evidence>
<evidence type="ECO:0000259" key="14">
    <source>
        <dbReference type="PROSITE" id="PS50950"/>
    </source>
</evidence>
<dbReference type="SMART" id="SM00692">
    <property type="entry name" value="DM3"/>
    <property type="match status" value="1"/>
</dbReference>
<dbReference type="SUPFAM" id="SSF57716">
    <property type="entry name" value="Glucocorticoid receptor-like (DNA-binding domain)"/>
    <property type="match status" value="1"/>
</dbReference>
<feature type="region of interest" description="Disordered" evidence="13">
    <location>
        <begin position="120"/>
        <end position="152"/>
    </location>
</feature>
<dbReference type="Gene3D" id="6.20.210.20">
    <property type="entry name" value="THAP domain"/>
    <property type="match status" value="1"/>
</dbReference>
<evidence type="ECO:0000256" key="6">
    <source>
        <dbReference type="ARBA" id="ARBA00023015"/>
    </source>
</evidence>
<evidence type="ECO:0000313" key="15">
    <source>
        <dbReference type="EMBL" id="KZC10397.1"/>
    </source>
</evidence>
<keyword evidence="11" id="KW-0131">Cell cycle</keyword>
<dbReference type="Proteomes" id="UP000076502">
    <property type="component" value="Unassembled WGS sequence"/>
</dbReference>
<evidence type="ECO:0000256" key="10">
    <source>
        <dbReference type="ARBA" id="ARBA00023242"/>
    </source>
</evidence>
<organism evidence="15 16">
    <name type="scientific">Dufourea novaeangliae</name>
    <name type="common">Sweat bee</name>
    <dbReference type="NCBI Taxonomy" id="178035"/>
    <lineage>
        <taxon>Eukaryota</taxon>
        <taxon>Metazoa</taxon>
        <taxon>Ecdysozoa</taxon>
        <taxon>Arthropoda</taxon>
        <taxon>Hexapoda</taxon>
        <taxon>Insecta</taxon>
        <taxon>Pterygota</taxon>
        <taxon>Neoptera</taxon>
        <taxon>Endopterygota</taxon>
        <taxon>Hymenoptera</taxon>
        <taxon>Apocrita</taxon>
        <taxon>Aculeata</taxon>
        <taxon>Apoidea</taxon>
        <taxon>Anthophila</taxon>
        <taxon>Halictidae</taxon>
        <taxon>Rophitinae</taxon>
        <taxon>Dufourea</taxon>
    </lineage>
</organism>
<reference evidence="15 16" key="1">
    <citation type="submission" date="2015-07" db="EMBL/GenBank/DDBJ databases">
        <title>The genome of Dufourea novaeangliae.</title>
        <authorList>
            <person name="Pan H."/>
            <person name="Kapheim K."/>
        </authorList>
    </citation>
    <scope>NUCLEOTIDE SEQUENCE [LARGE SCALE GENOMIC DNA]</scope>
    <source>
        <strain evidence="15">0120121106</strain>
        <tissue evidence="15">Whole body</tissue>
    </source>
</reference>
<dbReference type="Pfam" id="PF05485">
    <property type="entry name" value="THAP"/>
    <property type="match status" value="1"/>
</dbReference>
<dbReference type="OrthoDB" id="7591509at2759"/>
<dbReference type="InterPro" id="IPR006612">
    <property type="entry name" value="THAP_Znf"/>
</dbReference>
<dbReference type="AlphaFoldDB" id="A0A154PF12"/>
<dbReference type="GO" id="GO:0008270">
    <property type="term" value="F:zinc ion binding"/>
    <property type="evidence" value="ECO:0007669"/>
    <property type="project" value="UniProtKB-KW"/>
</dbReference>
<evidence type="ECO:0000256" key="4">
    <source>
        <dbReference type="ARBA" id="ARBA00022771"/>
    </source>
</evidence>
<keyword evidence="4 12" id="KW-0863">Zinc-finger</keyword>
<feature type="domain" description="THAP-type" evidence="14">
    <location>
        <begin position="1"/>
        <end position="79"/>
    </location>
</feature>
<evidence type="ECO:0000256" key="11">
    <source>
        <dbReference type="ARBA" id="ARBA00023306"/>
    </source>
</evidence>
<evidence type="ECO:0000256" key="1">
    <source>
        <dbReference type="ARBA" id="ARBA00004642"/>
    </source>
</evidence>
<keyword evidence="7" id="KW-0175">Coiled coil</keyword>
<evidence type="ECO:0000256" key="9">
    <source>
        <dbReference type="ARBA" id="ARBA00023163"/>
    </source>
</evidence>
<dbReference type="GO" id="GO:0043565">
    <property type="term" value="F:sequence-specific DNA binding"/>
    <property type="evidence" value="ECO:0007669"/>
    <property type="project" value="InterPro"/>
</dbReference>
<evidence type="ECO:0000256" key="8">
    <source>
        <dbReference type="ARBA" id="ARBA00023125"/>
    </source>
</evidence>
<dbReference type="SMART" id="SM00980">
    <property type="entry name" value="THAP"/>
    <property type="match status" value="1"/>
</dbReference>
<evidence type="ECO:0000256" key="5">
    <source>
        <dbReference type="ARBA" id="ARBA00022833"/>
    </source>
</evidence>
<protein>
    <recommendedName>
        <fullName evidence="14">THAP-type domain-containing protein</fullName>
    </recommendedName>
</protein>
<dbReference type="GO" id="GO:0005654">
    <property type="term" value="C:nucleoplasm"/>
    <property type="evidence" value="ECO:0007669"/>
    <property type="project" value="UniProtKB-SubCell"/>
</dbReference>
<evidence type="ECO:0000256" key="13">
    <source>
        <dbReference type="SAM" id="MobiDB-lite"/>
    </source>
</evidence>
<dbReference type="InterPro" id="IPR026516">
    <property type="entry name" value="THAP1/10"/>
</dbReference>
<name>A0A154PF12_DUFNO</name>
<dbReference type="PANTHER" id="PTHR46600:SF1">
    <property type="entry name" value="THAP DOMAIN-CONTAINING PROTEIN 1"/>
    <property type="match status" value="1"/>
</dbReference>
<evidence type="ECO:0000256" key="2">
    <source>
        <dbReference type="ARBA" id="ARBA00006177"/>
    </source>
</evidence>
<dbReference type="EMBL" id="KQ434889">
    <property type="protein sequence ID" value="KZC10397.1"/>
    <property type="molecule type" value="Genomic_DNA"/>
</dbReference>
<comment type="similarity">
    <text evidence="2">Belongs to the THAP1 family.</text>
</comment>
<keyword evidence="16" id="KW-1185">Reference proteome</keyword>
<keyword evidence="8 12" id="KW-0238">DNA-binding</keyword>
<keyword evidence="9" id="KW-0804">Transcription</keyword>